<dbReference type="RefSeq" id="WP_105246975.1">
    <property type="nucleotide sequence ID" value="NZ_PSZM01000040.1"/>
</dbReference>
<dbReference type="OrthoDB" id="1452588at2"/>
<proteinExistence type="predicted"/>
<dbReference type="PROSITE" id="PS51257">
    <property type="entry name" value="PROKAR_LIPOPROTEIN"/>
    <property type="match status" value="1"/>
</dbReference>
<accession>A0A2S8AAK2</accession>
<keyword evidence="1" id="KW-0472">Membrane</keyword>
<organism evidence="2 3">
    <name type="scientific">Apibacter adventoris</name>
    <dbReference type="NCBI Taxonomy" id="1679466"/>
    <lineage>
        <taxon>Bacteria</taxon>
        <taxon>Pseudomonadati</taxon>
        <taxon>Bacteroidota</taxon>
        <taxon>Flavobacteriia</taxon>
        <taxon>Flavobacteriales</taxon>
        <taxon>Weeksellaceae</taxon>
        <taxon>Apibacter</taxon>
    </lineage>
</organism>
<comment type="caution">
    <text evidence="2">The sequence shown here is derived from an EMBL/GenBank/DDBJ whole genome shotgun (WGS) entry which is preliminary data.</text>
</comment>
<sequence length="201" mass="22945">MKNKITIKIIRNLLTYFSVFLIIFIGFISCSSDDKYDIINSIPEHEHEEISKIVLKFINLTDPTLVREFSYQVKEGTTELPLTLVNIPAGTYNVETYFYSAHGDHIHDVTDEIFIEDAEDHFVYYQKLNNSQINIKYAAEDRVDAQGRKLGHKTLWNVPKGGGMVYLYLMHQSADKNPDAPSAGQLGGEIDIEAHFEIKTD</sequence>
<dbReference type="Proteomes" id="UP000238042">
    <property type="component" value="Unassembled WGS sequence"/>
</dbReference>
<name>A0A2S8AAK2_9FLAO</name>
<protein>
    <submittedName>
        <fullName evidence="2">Uncharacterized protein</fullName>
    </submittedName>
</protein>
<keyword evidence="1" id="KW-1133">Transmembrane helix</keyword>
<keyword evidence="3" id="KW-1185">Reference proteome</keyword>
<feature type="transmembrane region" description="Helical" evidence="1">
    <location>
        <begin position="12"/>
        <end position="29"/>
    </location>
</feature>
<reference evidence="2 3" key="1">
    <citation type="submission" date="2018-02" db="EMBL/GenBank/DDBJ databases">
        <title>Genome sequences of Apibacter spp., gut symbionts of Asian honey bees.</title>
        <authorList>
            <person name="Kwong W.K."/>
            <person name="Steele M.I."/>
            <person name="Moran N.A."/>
        </authorList>
    </citation>
    <scope>NUCLEOTIDE SEQUENCE [LARGE SCALE GENOMIC DNA]</scope>
    <source>
        <strain evidence="3">wkB301</strain>
    </source>
</reference>
<keyword evidence="1" id="KW-0812">Transmembrane</keyword>
<evidence type="ECO:0000256" key="1">
    <source>
        <dbReference type="SAM" id="Phobius"/>
    </source>
</evidence>
<evidence type="ECO:0000313" key="2">
    <source>
        <dbReference type="EMBL" id="PQL91584.1"/>
    </source>
</evidence>
<evidence type="ECO:0000313" key="3">
    <source>
        <dbReference type="Proteomes" id="UP000238042"/>
    </source>
</evidence>
<dbReference type="EMBL" id="PSZM01000040">
    <property type="protein sequence ID" value="PQL91584.1"/>
    <property type="molecule type" value="Genomic_DNA"/>
</dbReference>
<gene>
    <name evidence="2" type="ORF">C4S77_07165</name>
</gene>
<dbReference type="AlphaFoldDB" id="A0A2S8AAK2"/>